<evidence type="ECO:0000313" key="2">
    <source>
        <dbReference type="EMBL" id="KAK7085868.1"/>
    </source>
</evidence>
<name>A0AAN9AEH6_HALRR</name>
<proteinExistence type="predicted"/>
<accession>A0AAN9AEH6</accession>
<comment type="caution">
    <text evidence="2">The sequence shown here is derived from an EMBL/GenBank/DDBJ whole genome shotgun (WGS) entry which is preliminary data.</text>
</comment>
<evidence type="ECO:0000313" key="3">
    <source>
        <dbReference type="Proteomes" id="UP001381693"/>
    </source>
</evidence>
<gene>
    <name evidence="2" type="ORF">SK128_022110</name>
</gene>
<keyword evidence="3" id="KW-1185">Reference proteome</keyword>
<dbReference type="AlphaFoldDB" id="A0AAN9AEH6"/>
<feature type="region of interest" description="Disordered" evidence="1">
    <location>
        <begin position="20"/>
        <end position="56"/>
    </location>
</feature>
<feature type="non-terminal residue" evidence="2">
    <location>
        <position position="1"/>
    </location>
</feature>
<feature type="compositionally biased region" description="Low complexity" evidence="1">
    <location>
        <begin position="98"/>
        <end position="113"/>
    </location>
</feature>
<organism evidence="2 3">
    <name type="scientific">Halocaridina rubra</name>
    <name type="common">Hawaiian red shrimp</name>
    <dbReference type="NCBI Taxonomy" id="373956"/>
    <lineage>
        <taxon>Eukaryota</taxon>
        <taxon>Metazoa</taxon>
        <taxon>Ecdysozoa</taxon>
        <taxon>Arthropoda</taxon>
        <taxon>Crustacea</taxon>
        <taxon>Multicrustacea</taxon>
        <taxon>Malacostraca</taxon>
        <taxon>Eumalacostraca</taxon>
        <taxon>Eucarida</taxon>
        <taxon>Decapoda</taxon>
        <taxon>Pleocyemata</taxon>
        <taxon>Caridea</taxon>
        <taxon>Atyoidea</taxon>
        <taxon>Atyidae</taxon>
        <taxon>Halocaridina</taxon>
    </lineage>
</organism>
<dbReference type="Proteomes" id="UP001381693">
    <property type="component" value="Unassembled WGS sequence"/>
</dbReference>
<reference evidence="2 3" key="1">
    <citation type="submission" date="2023-11" db="EMBL/GenBank/DDBJ databases">
        <title>Halocaridina rubra genome assembly.</title>
        <authorList>
            <person name="Smith C."/>
        </authorList>
    </citation>
    <scope>NUCLEOTIDE SEQUENCE [LARGE SCALE GENOMIC DNA]</scope>
    <source>
        <strain evidence="2">EP-1</strain>
        <tissue evidence="2">Whole</tissue>
    </source>
</reference>
<dbReference type="EMBL" id="JAXCGZ010000520">
    <property type="protein sequence ID" value="KAK7085868.1"/>
    <property type="molecule type" value="Genomic_DNA"/>
</dbReference>
<feature type="region of interest" description="Disordered" evidence="1">
    <location>
        <begin position="91"/>
        <end position="113"/>
    </location>
</feature>
<feature type="compositionally biased region" description="Polar residues" evidence="1">
    <location>
        <begin position="23"/>
        <end position="40"/>
    </location>
</feature>
<evidence type="ECO:0000256" key="1">
    <source>
        <dbReference type="SAM" id="MobiDB-lite"/>
    </source>
</evidence>
<feature type="compositionally biased region" description="Low complexity" evidence="1">
    <location>
        <begin position="46"/>
        <end position="56"/>
    </location>
</feature>
<protein>
    <submittedName>
        <fullName evidence="2">Uncharacterized protein</fullName>
    </submittedName>
</protein>
<sequence>AATVQDCGEETQPYQARYFAEDNATSNEGSESSISATVTDRATETSSFDNSSIDSVSVESEISNATGVPIQERIGLQISSVRGRSFEETFLNSTLHPSSSIGHSSSKSSTETM</sequence>